<dbReference type="GO" id="GO:0003993">
    <property type="term" value="F:acid phosphatase activity"/>
    <property type="evidence" value="ECO:0007669"/>
    <property type="project" value="UniProtKB-EC"/>
</dbReference>
<dbReference type="AlphaFoldDB" id="A0AAD8L3N0"/>
<dbReference type="Pfam" id="PF16656">
    <property type="entry name" value="Pur_ac_phosph_N"/>
    <property type="match status" value="1"/>
</dbReference>
<accession>A0AAD8L3N0</accession>
<comment type="subcellular location">
    <subcellularLocation>
        <location evidence="1">Secreted</location>
    </subcellularLocation>
</comment>
<evidence type="ECO:0000256" key="4">
    <source>
        <dbReference type="SAM" id="SignalP"/>
    </source>
</evidence>
<evidence type="ECO:0000313" key="9">
    <source>
        <dbReference type="Proteomes" id="UP001229421"/>
    </source>
</evidence>
<protein>
    <recommendedName>
        <fullName evidence="10">Purple acid phosphatase</fullName>
    </recommendedName>
</protein>
<organism evidence="8 9">
    <name type="scientific">Tagetes erecta</name>
    <name type="common">African marigold</name>
    <dbReference type="NCBI Taxonomy" id="13708"/>
    <lineage>
        <taxon>Eukaryota</taxon>
        <taxon>Viridiplantae</taxon>
        <taxon>Streptophyta</taxon>
        <taxon>Embryophyta</taxon>
        <taxon>Tracheophyta</taxon>
        <taxon>Spermatophyta</taxon>
        <taxon>Magnoliopsida</taxon>
        <taxon>eudicotyledons</taxon>
        <taxon>Gunneridae</taxon>
        <taxon>Pentapetalae</taxon>
        <taxon>asterids</taxon>
        <taxon>campanulids</taxon>
        <taxon>Asterales</taxon>
        <taxon>Asteraceae</taxon>
        <taxon>Asteroideae</taxon>
        <taxon>Heliantheae alliance</taxon>
        <taxon>Tageteae</taxon>
        <taxon>Tagetes</taxon>
    </lineage>
</organism>
<evidence type="ECO:0008006" key="10">
    <source>
        <dbReference type="Google" id="ProtNLM"/>
    </source>
</evidence>
<dbReference type="Proteomes" id="UP001229421">
    <property type="component" value="Unassembled WGS sequence"/>
</dbReference>
<dbReference type="EMBL" id="JAUHHV010000002">
    <property type="protein sequence ID" value="KAK1433918.1"/>
    <property type="molecule type" value="Genomic_DNA"/>
</dbReference>
<dbReference type="InterPro" id="IPR008963">
    <property type="entry name" value="Purple_acid_Pase-like_N"/>
</dbReference>
<reference evidence="8" key="1">
    <citation type="journal article" date="2023" name="bioRxiv">
        <title>Improved chromosome-level genome assembly for marigold (Tagetes erecta).</title>
        <authorList>
            <person name="Jiang F."/>
            <person name="Yuan L."/>
            <person name="Wang S."/>
            <person name="Wang H."/>
            <person name="Xu D."/>
            <person name="Wang A."/>
            <person name="Fan W."/>
        </authorList>
    </citation>
    <scope>NUCLEOTIDE SEQUENCE</scope>
    <source>
        <strain evidence="8">WSJ</strain>
        <tissue evidence="8">Leaf</tissue>
    </source>
</reference>
<name>A0AAD8L3N0_TARER</name>
<feature type="signal peptide" evidence="4">
    <location>
        <begin position="1"/>
        <end position="23"/>
    </location>
</feature>
<dbReference type="Gene3D" id="3.60.21.10">
    <property type="match status" value="1"/>
</dbReference>
<evidence type="ECO:0000313" key="8">
    <source>
        <dbReference type="EMBL" id="KAK1433918.1"/>
    </source>
</evidence>
<dbReference type="CDD" id="cd00839">
    <property type="entry name" value="MPP_PAPs"/>
    <property type="match status" value="1"/>
</dbReference>
<dbReference type="Pfam" id="PF17808">
    <property type="entry name" value="fn3_PAP"/>
    <property type="match status" value="1"/>
</dbReference>
<dbReference type="InterPro" id="IPR029052">
    <property type="entry name" value="Metallo-depent_PP-like"/>
</dbReference>
<dbReference type="InterPro" id="IPR040974">
    <property type="entry name" value="Fn3_PAP"/>
</dbReference>
<keyword evidence="2" id="KW-0964">Secreted</keyword>
<dbReference type="PANTHER" id="PTHR45778">
    <property type="entry name" value="PURPLE ACID PHOSPHATASE-RELATED"/>
    <property type="match status" value="1"/>
</dbReference>
<dbReference type="GO" id="GO:0046872">
    <property type="term" value="F:metal ion binding"/>
    <property type="evidence" value="ECO:0007669"/>
    <property type="project" value="InterPro"/>
</dbReference>
<dbReference type="InterPro" id="IPR025733">
    <property type="entry name" value="PAPs_C"/>
</dbReference>
<sequence length="598" mass="68154">METTNNLLIIFLLLVSNSFVTFSVTNKHPLANIAIHKAVIDIQESSSITAYPIDFDDKRDDILWINVEVESADPSEDDWVGVFSPAKFNGSDCYRESDLDMMNAPHICTAPIKYKFVSYPTPDYAPDYVKRRHGVLQFEIINQRADFSFALFTGGVYSPKLISVSSPLSFKTPKAPLYPHLAQGKSWDQMAVTWTSGYSIDEAIPFVEYRSAGRGRNLSHAGTVTFSRSKLCGEPAVTFGWRDPGFIHTSFLNKLWPNTMYDYRMGHRLVNKSIVWSKRYRFKSSPNPGHDSLQRVIIFGDMGKGERDGSYDMYAYQPGSLMTTDRLENDLKNYDIVFHIGNLARARGYLSQWDQFTAQIQPIASTKPYMTASGSDEQDYFNSRSTYRISDSGGECGVPAETMFYVPAKHRAKSWYSTDYGMFHFCIADSNLDLSEGSEQYAWIEKCFASVDKQKQPWLIFAANHVPGHFIDGKDVLRGRYLDEPMLKLWHKYNVDIAFYGGDHNYERSCAVYENQCVSMERDNYWGSKTGTIHVIVGGAGSQVYNNIGLDRDWLVYEDLIDFGFGKLTAFNHSLLLFEYIKSRDGLVYDSFTISRDY</sequence>
<dbReference type="InterPro" id="IPR041792">
    <property type="entry name" value="MPP_PAP"/>
</dbReference>
<dbReference type="InterPro" id="IPR015914">
    <property type="entry name" value="PAPs_N"/>
</dbReference>
<evidence type="ECO:0000256" key="3">
    <source>
        <dbReference type="ARBA" id="ARBA00022729"/>
    </source>
</evidence>
<dbReference type="PANTHER" id="PTHR45778:SF6">
    <property type="entry name" value="INACTIVE PURPLE ACID PHOSPHATASE 24-RELATED"/>
    <property type="match status" value="1"/>
</dbReference>
<feature type="chain" id="PRO_5046765828" description="Purple acid phosphatase" evidence="4">
    <location>
        <begin position="24"/>
        <end position="598"/>
    </location>
</feature>
<gene>
    <name evidence="8" type="ORF">QVD17_10836</name>
</gene>
<keyword evidence="9" id="KW-1185">Reference proteome</keyword>
<evidence type="ECO:0000256" key="2">
    <source>
        <dbReference type="ARBA" id="ARBA00022525"/>
    </source>
</evidence>
<evidence type="ECO:0000259" key="7">
    <source>
        <dbReference type="Pfam" id="PF17808"/>
    </source>
</evidence>
<comment type="caution">
    <text evidence="8">The sequence shown here is derived from an EMBL/GenBank/DDBJ whole genome shotgun (WGS) entry which is preliminary data.</text>
</comment>
<evidence type="ECO:0000256" key="1">
    <source>
        <dbReference type="ARBA" id="ARBA00004613"/>
    </source>
</evidence>
<dbReference type="Gene3D" id="2.60.40.380">
    <property type="entry name" value="Purple acid phosphatase-like, N-terminal"/>
    <property type="match status" value="1"/>
</dbReference>
<feature type="domain" description="Purple acid phosphatase N-terminal" evidence="6">
    <location>
        <begin position="178"/>
        <end position="283"/>
    </location>
</feature>
<dbReference type="Pfam" id="PF14008">
    <property type="entry name" value="Metallophos_C"/>
    <property type="match status" value="1"/>
</dbReference>
<dbReference type="GO" id="GO:0005576">
    <property type="term" value="C:extracellular region"/>
    <property type="evidence" value="ECO:0007669"/>
    <property type="project" value="UniProtKB-SubCell"/>
</dbReference>
<feature type="domain" description="Purple acid phosphatase C-terminal" evidence="5">
    <location>
        <begin position="531"/>
        <end position="591"/>
    </location>
</feature>
<keyword evidence="3 4" id="KW-0732">Signal</keyword>
<dbReference type="SUPFAM" id="SSF49363">
    <property type="entry name" value="Purple acid phosphatase, N-terminal domain"/>
    <property type="match status" value="1"/>
</dbReference>
<evidence type="ECO:0000259" key="6">
    <source>
        <dbReference type="Pfam" id="PF16656"/>
    </source>
</evidence>
<evidence type="ECO:0000259" key="5">
    <source>
        <dbReference type="Pfam" id="PF14008"/>
    </source>
</evidence>
<feature type="domain" description="Purple acid phosphatase Fn3-like" evidence="7">
    <location>
        <begin position="57"/>
        <end position="171"/>
    </location>
</feature>
<proteinExistence type="predicted"/>
<dbReference type="SUPFAM" id="SSF56300">
    <property type="entry name" value="Metallo-dependent phosphatases"/>
    <property type="match status" value="1"/>
</dbReference>